<accession>A0ABT3NEH7</accession>
<proteinExistence type="predicted"/>
<keyword evidence="3" id="KW-1185">Reference proteome</keyword>
<gene>
    <name evidence="2" type="ORF">OKC24_01990</name>
</gene>
<organism evidence="2 3">
    <name type="scientific">Acinetobacter entericus</name>
    <dbReference type="NCBI Taxonomy" id="2989714"/>
    <lineage>
        <taxon>Bacteria</taxon>
        <taxon>Pseudomonadati</taxon>
        <taxon>Pseudomonadota</taxon>
        <taxon>Gammaproteobacteria</taxon>
        <taxon>Moraxellales</taxon>
        <taxon>Moraxellaceae</taxon>
        <taxon>Acinetobacter</taxon>
    </lineage>
</organism>
<dbReference type="RefSeq" id="WP_265464681.1">
    <property type="nucleotide sequence ID" value="NZ_JAPEQW010000002.1"/>
</dbReference>
<dbReference type="Proteomes" id="UP001209682">
    <property type="component" value="Unassembled WGS sequence"/>
</dbReference>
<evidence type="ECO:0000313" key="2">
    <source>
        <dbReference type="EMBL" id="MCW8037957.1"/>
    </source>
</evidence>
<keyword evidence="1" id="KW-1133">Transmembrane helix</keyword>
<evidence type="ECO:0000256" key="1">
    <source>
        <dbReference type="SAM" id="Phobius"/>
    </source>
</evidence>
<protein>
    <submittedName>
        <fullName evidence="2">Uncharacterized protein</fullName>
    </submittedName>
</protein>
<dbReference type="EMBL" id="JAPEQW010000002">
    <property type="protein sequence ID" value="MCW8037957.1"/>
    <property type="molecule type" value="Genomic_DNA"/>
</dbReference>
<comment type="caution">
    <text evidence="2">The sequence shown here is derived from an EMBL/GenBank/DDBJ whole genome shotgun (WGS) entry which is preliminary data.</text>
</comment>
<feature type="transmembrane region" description="Helical" evidence="1">
    <location>
        <begin position="12"/>
        <end position="31"/>
    </location>
</feature>
<keyword evidence="1" id="KW-0472">Membrane</keyword>
<sequence>MEIKSRIEHYGLLFIGIVALAGLSFKCFSYFSENKSRTNAVNSTNSVASDYDIQLKQEGVLDSNFKYINSPRTYSFYKQVSSELNKSTPIDIGDGVQMVQALKIPNNSTYIYKLPIKKENFNTQVEANMNSGIPALKSTFCYQVKKHIHFQVNNMSERYVYLDVDDHLIKEIELKANQC</sequence>
<evidence type="ECO:0000313" key="3">
    <source>
        <dbReference type="Proteomes" id="UP001209682"/>
    </source>
</evidence>
<keyword evidence="1" id="KW-0812">Transmembrane</keyword>
<reference evidence="2 3" key="1">
    <citation type="submission" date="2022-11" db="EMBL/GenBank/DDBJ databases">
        <title>Acinetobacter entericus sp. nov., isolated from the gut of the plastic-eating larvae of the Coleoptera insect Zophobas atratus.</title>
        <authorList>
            <person name="Dong X."/>
            <person name="Yang Y."/>
        </authorList>
    </citation>
    <scope>NUCLEOTIDE SEQUENCE [LARGE SCALE GENOMIC DNA]</scope>
    <source>
        <strain evidence="2 3">BIT-DXN8</strain>
    </source>
</reference>
<name>A0ABT3NEH7_9GAMM</name>